<feature type="transmembrane region" description="Helical" evidence="1">
    <location>
        <begin position="78"/>
        <end position="99"/>
    </location>
</feature>
<feature type="transmembrane region" description="Helical" evidence="1">
    <location>
        <begin position="225"/>
        <end position="246"/>
    </location>
</feature>
<evidence type="ECO:0000313" key="3">
    <source>
        <dbReference type="Proteomes" id="UP000234296"/>
    </source>
</evidence>
<feature type="transmembrane region" description="Helical" evidence="1">
    <location>
        <begin position="293"/>
        <end position="316"/>
    </location>
</feature>
<dbReference type="Proteomes" id="UP000234296">
    <property type="component" value="Unassembled WGS sequence"/>
</dbReference>
<keyword evidence="1" id="KW-0472">Membrane</keyword>
<feature type="transmembrane region" description="Helical" evidence="1">
    <location>
        <begin position="348"/>
        <end position="367"/>
    </location>
</feature>
<evidence type="ECO:0000256" key="1">
    <source>
        <dbReference type="SAM" id="Phobius"/>
    </source>
</evidence>
<sequence length="488" mass="54423">MMNLNSKIDHFLKTNPALLYGFIASFISCLIVYGFELTHFTLSIDEDTKNNFIHMIDLGRWSHAWLKEYIFPEPWSPFSSMLVALIGISLSSATCCYALNFDVKKSIYFSILFIALPQFAYQLQFSNQDETFGLAIFLAAVSGVLALKDRLVFFFAFIIINVIVLSIYQSLIFFSATLVTIKLLVDACNNDCSFKKWVYSSAKVAICLCISVVIYLILTSKIKSYYGVSSASYFSGLITWGSLGLIGGIKNSLSFIYERSGPYPLYGLATYSFTYLAALLIIGINAGKKNNNLFLIILIVAITLLMPFVLNIAIGGGTPGRTLSQLSLVFASLIVICLSYLRSEVLKSLITFGFLITASTTVSQLFYSDYISAKQNEMLARNVMHDIYMAHPEFNESINKIAFIGKSKVNNQWKKFNSDDFGVSFFERGDSARIVNYINISGIANNLTNASNEDFFISNKDALSLMQPWPSPDGIKMLGRNVVIKLSD</sequence>
<evidence type="ECO:0000313" key="2">
    <source>
        <dbReference type="EMBL" id="PLR22076.1"/>
    </source>
</evidence>
<feature type="transmembrane region" description="Helical" evidence="1">
    <location>
        <begin position="131"/>
        <end position="147"/>
    </location>
</feature>
<accession>A0ABX4SN94</accession>
<feature type="transmembrane region" description="Helical" evidence="1">
    <location>
        <begin position="154"/>
        <end position="185"/>
    </location>
</feature>
<feature type="transmembrane region" description="Helical" evidence="1">
    <location>
        <begin position="197"/>
        <end position="218"/>
    </location>
</feature>
<dbReference type="RefSeq" id="WP_101763394.1">
    <property type="nucleotide sequence ID" value="NZ_PJRT01000027.1"/>
</dbReference>
<comment type="caution">
    <text evidence="2">The sequence shown here is derived from an EMBL/GenBank/DDBJ whole genome shotgun (WGS) entry which is preliminary data.</text>
</comment>
<feature type="transmembrane region" description="Helical" evidence="1">
    <location>
        <begin position="17"/>
        <end position="35"/>
    </location>
</feature>
<organism evidence="2 3">
    <name type="scientific">Pantoea endophytica</name>
    <dbReference type="NCBI Taxonomy" id="92488"/>
    <lineage>
        <taxon>Bacteria</taxon>
        <taxon>Pseudomonadati</taxon>
        <taxon>Pseudomonadota</taxon>
        <taxon>Gammaproteobacteria</taxon>
        <taxon>Enterobacterales</taxon>
        <taxon>Erwiniaceae</taxon>
        <taxon>Pantoea</taxon>
    </lineage>
</organism>
<keyword evidence="1" id="KW-1133">Transmembrane helix</keyword>
<reference evidence="3" key="1">
    <citation type="submission" date="2017-12" db="EMBL/GenBank/DDBJ databases">
        <title>The genome sequence of Pantoea sp. 596.</title>
        <authorList>
            <person name="Gao J."/>
            <person name="Mao X."/>
            <person name="Sun J."/>
        </authorList>
    </citation>
    <scope>NUCLEOTIDE SEQUENCE [LARGE SCALE GENOMIC DNA]</scope>
    <source>
        <strain evidence="3">596</strain>
    </source>
</reference>
<dbReference type="EMBL" id="PJRT01000027">
    <property type="protein sequence ID" value="PLR22076.1"/>
    <property type="molecule type" value="Genomic_DNA"/>
</dbReference>
<evidence type="ECO:0008006" key="4">
    <source>
        <dbReference type="Google" id="ProtNLM"/>
    </source>
</evidence>
<dbReference type="PROSITE" id="PS51257">
    <property type="entry name" value="PROKAR_LIPOPROTEIN"/>
    <property type="match status" value="1"/>
</dbReference>
<name>A0ABX4SN94_9GAMM</name>
<feature type="transmembrane region" description="Helical" evidence="1">
    <location>
        <begin position="322"/>
        <end position="341"/>
    </location>
</feature>
<proteinExistence type="predicted"/>
<feature type="transmembrane region" description="Helical" evidence="1">
    <location>
        <begin position="266"/>
        <end position="286"/>
    </location>
</feature>
<protein>
    <recommendedName>
        <fullName evidence="4">Glucosyl transferase GtrII</fullName>
    </recommendedName>
</protein>
<feature type="transmembrane region" description="Helical" evidence="1">
    <location>
        <begin position="106"/>
        <end position="125"/>
    </location>
</feature>
<keyword evidence="3" id="KW-1185">Reference proteome</keyword>
<keyword evidence="1" id="KW-0812">Transmembrane</keyword>
<gene>
    <name evidence="2" type="ORF">PZBJ_16610</name>
</gene>